<evidence type="ECO:0000313" key="2">
    <source>
        <dbReference type="Proteomes" id="UP000622860"/>
    </source>
</evidence>
<comment type="caution">
    <text evidence="1">The sequence shown here is derived from an EMBL/GenBank/DDBJ whole genome shotgun (WGS) entry which is preliminary data.</text>
</comment>
<organism evidence="1 2">
    <name type="scientific">Virgibacillus oceani</name>
    <dbReference type="NCBI Taxonomy" id="1479511"/>
    <lineage>
        <taxon>Bacteria</taxon>
        <taxon>Bacillati</taxon>
        <taxon>Bacillota</taxon>
        <taxon>Bacilli</taxon>
        <taxon>Bacillales</taxon>
        <taxon>Bacillaceae</taxon>
        <taxon>Virgibacillus</taxon>
    </lineage>
</organism>
<accession>A0A917M3I5</accession>
<sequence length="133" mass="15484">MSYTNTFIKISEDSNVTAAIVPAPRNNKPTIASIEYDILKQNPYKYTQKDVQFKTYLIKNQIDSDQLDELREQFFVKPKACFRASPLVKKYGWGLHYDDEGKIAIYDVKSEAYEKFLSTDTITILKGMRLKRK</sequence>
<proteinExistence type="predicted"/>
<name>A0A917M3I5_9BACI</name>
<protein>
    <submittedName>
        <fullName evidence="1">Uncharacterized protein</fullName>
    </submittedName>
</protein>
<gene>
    <name evidence="1" type="ORF">GCM10011398_18800</name>
</gene>
<dbReference type="EMBL" id="BMFR01000006">
    <property type="protein sequence ID" value="GGG74384.1"/>
    <property type="molecule type" value="Genomic_DNA"/>
</dbReference>
<dbReference type="Pfam" id="PF19654">
    <property type="entry name" value="DUF6157"/>
    <property type="match status" value="1"/>
</dbReference>
<reference evidence="1" key="2">
    <citation type="submission" date="2020-09" db="EMBL/GenBank/DDBJ databases">
        <authorList>
            <person name="Sun Q."/>
            <person name="Zhou Y."/>
        </authorList>
    </citation>
    <scope>NUCLEOTIDE SEQUENCE</scope>
    <source>
        <strain evidence="1">CGMCC 1.12754</strain>
    </source>
</reference>
<dbReference type="RefSeq" id="WP_188455134.1">
    <property type="nucleotide sequence ID" value="NZ_BMFR01000006.1"/>
</dbReference>
<dbReference type="Proteomes" id="UP000622860">
    <property type="component" value="Unassembled WGS sequence"/>
</dbReference>
<dbReference type="InterPro" id="IPR046155">
    <property type="entry name" value="DUF6157"/>
</dbReference>
<evidence type="ECO:0000313" key="1">
    <source>
        <dbReference type="EMBL" id="GGG74384.1"/>
    </source>
</evidence>
<reference evidence="1" key="1">
    <citation type="journal article" date="2014" name="Int. J. Syst. Evol. Microbiol.">
        <title>Complete genome sequence of Corynebacterium casei LMG S-19264T (=DSM 44701T), isolated from a smear-ripened cheese.</title>
        <authorList>
            <consortium name="US DOE Joint Genome Institute (JGI-PGF)"/>
            <person name="Walter F."/>
            <person name="Albersmeier A."/>
            <person name="Kalinowski J."/>
            <person name="Ruckert C."/>
        </authorList>
    </citation>
    <scope>NUCLEOTIDE SEQUENCE</scope>
    <source>
        <strain evidence="1">CGMCC 1.12754</strain>
    </source>
</reference>
<keyword evidence="2" id="KW-1185">Reference proteome</keyword>
<dbReference type="AlphaFoldDB" id="A0A917M3I5"/>